<evidence type="ECO:0000313" key="4">
    <source>
        <dbReference type="Proteomes" id="UP001220377"/>
    </source>
</evidence>
<organism evidence="3 4">
    <name type="scientific">Lacticaseibacillus pabuli</name>
    <dbReference type="NCBI Taxonomy" id="3025672"/>
    <lineage>
        <taxon>Bacteria</taxon>
        <taxon>Bacillati</taxon>
        <taxon>Bacillota</taxon>
        <taxon>Bacilli</taxon>
        <taxon>Lactobacillales</taxon>
        <taxon>Lactobacillaceae</taxon>
        <taxon>Lacticaseibacillus</taxon>
    </lineage>
</organism>
<proteinExistence type="predicted"/>
<evidence type="ECO:0000256" key="2">
    <source>
        <dbReference type="ARBA" id="ARBA00023287"/>
    </source>
</evidence>
<dbReference type="Proteomes" id="UP001220377">
    <property type="component" value="Chromosome"/>
</dbReference>
<evidence type="ECO:0000313" key="3">
    <source>
        <dbReference type="EMBL" id="WDF81877.1"/>
    </source>
</evidence>
<dbReference type="EMBL" id="CP117884">
    <property type="protein sequence ID" value="WDF81877.1"/>
    <property type="molecule type" value="Genomic_DNA"/>
</dbReference>
<comment type="subcellular location">
    <subcellularLocation>
        <location evidence="1">Cell surface</location>
    </subcellularLocation>
</comment>
<dbReference type="RefSeq" id="WP_274258940.1">
    <property type="nucleotide sequence ID" value="NZ_CP117884.1"/>
</dbReference>
<protein>
    <submittedName>
        <fullName evidence="3">Prepilin-type N-terminal cleavage/methylation domain-containing protein</fullName>
    </submittedName>
</protein>
<reference evidence="3 4" key="1">
    <citation type="submission" date="2023-02" db="EMBL/GenBank/DDBJ databases">
        <title>Genome sequence of Lacticaseibacillus sp. KACC 23028.</title>
        <authorList>
            <person name="Kim S."/>
            <person name="Heo J."/>
            <person name="Kwon S.-W."/>
        </authorList>
    </citation>
    <scope>NUCLEOTIDE SEQUENCE [LARGE SCALE GENOMIC DNA]</scope>
    <source>
        <strain evidence="3 4">KACC 23028</strain>
    </source>
</reference>
<gene>
    <name evidence="3" type="ORF">PQ472_08050</name>
</gene>
<dbReference type="SUPFAM" id="SSF54523">
    <property type="entry name" value="Pili subunits"/>
    <property type="match status" value="1"/>
</dbReference>
<keyword evidence="2" id="KW-0178">Competence</keyword>
<keyword evidence="4" id="KW-1185">Reference proteome</keyword>
<accession>A0ABY7WSB4</accession>
<dbReference type="InterPro" id="IPR045584">
    <property type="entry name" value="Pilin-like"/>
</dbReference>
<dbReference type="NCBIfam" id="TIGR02532">
    <property type="entry name" value="IV_pilin_GFxxxE"/>
    <property type="match status" value="1"/>
</dbReference>
<dbReference type="InterPro" id="IPR012902">
    <property type="entry name" value="N_methyl_site"/>
</dbReference>
<sequence>MSDKKRMGFTLIEVLAALAIIVVLTLALILTVKGQVEQAHQKDTELMISTVNSQIEVQAVDLEKSELAGLRSLKGLASAGYISAQQLEALNKAHVKIGTKAGLPHLSASKR</sequence>
<name>A0ABY7WSB4_9LACO</name>
<evidence type="ECO:0000256" key="1">
    <source>
        <dbReference type="ARBA" id="ARBA00004241"/>
    </source>
</evidence>
<dbReference type="Pfam" id="PF07963">
    <property type="entry name" value="N_methyl"/>
    <property type="match status" value="1"/>
</dbReference>